<keyword evidence="2" id="KW-0812">Transmembrane</keyword>
<dbReference type="Gene3D" id="2.60.120.260">
    <property type="entry name" value="Galactose-binding domain-like"/>
    <property type="match status" value="1"/>
</dbReference>
<dbReference type="InterPro" id="IPR045119">
    <property type="entry name" value="SUN1-5"/>
</dbReference>
<sequence>MTDALSSPTTSLHISLNLSQDTGPSKSLHHNTNSNSLFTMPPRQHPGRGSNVPSPSPQQRGRAGTPSSVRSSRKPIDAAAVRVDVPVKYSTSYGSSMPTLPDRVRIMGGGNIRKAVHGVVDQVIKDREAADARLLAKQQELASRTDTSSQLPPRPVQPQTGGRTQVLGKTTLSQQISRSESEQSDGQGGDPEDDGPSQQTLVGSQHDAITSRTGGVISGNRSRSGSAGSKSTSLSAANQNGKRPLDHVSPELPNVNNSELDRLTARVDALRQVNEAEAEERAEALRTQHAELENQRLQKARLAAQAKKTSAPVSQVANPNQPPLPATSNPVPIPPSFSVHSTPGRPVSRLPGSSVPLPPGYSNPLGKTNDGSRSWQEEANVALLDGPPDDRVGSPAAGHIAVQPLPGSLEDALGTMGRADRLISVRGGMAGANSGGFAPGNAGRRVNRGGRSAGRTVSSLSAPAVSADRVSDDGRAAVGGGSRRRSPDSSDSSSDEDDETRNPTYGARYTGPRNRRHGRGWVGASRKAVNVSVAFVGDILAKGVAILNRIWWPALKWFVAVSMLVGILSIFLGSHRLRAPSIPSFSFLKGDTSLSDRTVVFTDKQYQDFKAFWEGRATATEMALREVQSTLPDVVRVTKDRHGNIIVAKEFWEAILDRMKHEPSILKLDKGRISEAHWNAIRSRIKSTGLDQSFEDWFEKNKHRISGLLSGHPITKPVTSEAETYQDTVTSRQYVENLQQQISKSRKEFEKELESLRRELHGLIEEQRHKTGGLTKTEIRKLVKDIIDKELGSSLIRPGKQSPTALVMDMLSRHVNWFSFGNGAQIDTSITSPTFRIERPAMGTVAWFRTFAKKPQFLHDSLHATSLWTDSGHCWCAGIFAGKDKEKLPADIGISVAGLIIPKYVVVENINPGATTDPGSMPKDIEIWAKFENKAKNSQMHKWMNTHFPTAAANPRNAGQLREEFVQIGKFEYEYRHVDNGVFIHKLSDELITLDAVVETVLIRAVTNNGSPDHTCFYRLRLYGQEVDERTGKHIGSSSW</sequence>
<dbReference type="GO" id="GO:0043495">
    <property type="term" value="F:protein-membrane adaptor activity"/>
    <property type="evidence" value="ECO:0007669"/>
    <property type="project" value="TreeGrafter"/>
</dbReference>
<dbReference type="PANTHER" id="PTHR12911:SF8">
    <property type="entry name" value="KLAROID PROTEIN-RELATED"/>
    <property type="match status" value="1"/>
</dbReference>
<evidence type="ECO:0000256" key="6">
    <source>
        <dbReference type="SAM" id="MobiDB-lite"/>
    </source>
</evidence>
<dbReference type="EMBL" id="JAULSY010000226">
    <property type="protein sequence ID" value="KAK0654187.1"/>
    <property type="molecule type" value="Genomic_DNA"/>
</dbReference>
<evidence type="ECO:0000313" key="9">
    <source>
        <dbReference type="Proteomes" id="UP001174997"/>
    </source>
</evidence>
<evidence type="ECO:0000313" key="8">
    <source>
        <dbReference type="EMBL" id="KAK0654187.1"/>
    </source>
</evidence>
<feature type="compositionally biased region" description="Pro residues" evidence="6">
    <location>
        <begin position="320"/>
        <end position="335"/>
    </location>
</feature>
<dbReference type="PROSITE" id="PS51469">
    <property type="entry name" value="SUN"/>
    <property type="match status" value="1"/>
</dbReference>
<evidence type="ECO:0000256" key="3">
    <source>
        <dbReference type="ARBA" id="ARBA00022989"/>
    </source>
</evidence>
<feature type="compositionally biased region" description="Polar residues" evidence="6">
    <location>
        <begin position="140"/>
        <end position="172"/>
    </location>
</feature>
<evidence type="ECO:0000256" key="1">
    <source>
        <dbReference type="ARBA" id="ARBA00004370"/>
    </source>
</evidence>
<feature type="compositionally biased region" description="Polar residues" evidence="6">
    <location>
        <begin position="200"/>
        <end position="213"/>
    </location>
</feature>
<protein>
    <recommendedName>
        <fullName evidence="7">SUN domain-containing protein</fullName>
    </recommendedName>
</protein>
<dbReference type="PANTHER" id="PTHR12911">
    <property type="entry name" value="SAD1/UNC-84-LIKE PROTEIN-RELATED"/>
    <property type="match status" value="1"/>
</dbReference>
<dbReference type="GO" id="GO:0034993">
    <property type="term" value="C:meiotic nuclear membrane microtubule tethering complex"/>
    <property type="evidence" value="ECO:0007669"/>
    <property type="project" value="TreeGrafter"/>
</dbReference>
<dbReference type="InterPro" id="IPR012919">
    <property type="entry name" value="SUN_dom"/>
</dbReference>
<name>A0AA40CXG3_9PEZI</name>
<comment type="caution">
    <text evidence="8">The sequence shown here is derived from an EMBL/GenBank/DDBJ whole genome shotgun (WGS) entry which is preliminary data.</text>
</comment>
<feature type="compositionally biased region" description="Low complexity" evidence="6">
    <location>
        <begin position="440"/>
        <end position="455"/>
    </location>
</feature>
<keyword evidence="9" id="KW-1185">Reference proteome</keyword>
<feature type="compositionally biased region" description="Polar residues" evidence="6">
    <location>
        <begin position="365"/>
        <end position="374"/>
    </location>
</feature>
<comment type="subcellular location">
    <subcellularLocation>
        <location evidence="1">Membrane</location>
    </subcellularLocation>
</comment>
<feature type="region of interest" description="Disordered" evidence="6">
    <location>
        <begin position="1"/>
        <end position="77"/>
    </location>
</feature>
<keyword evidence="5" id="KW-0175">Coiled coil</keyword>
<feature type="compositionally biased region" description="Polar residues" evidence="6">
    <location>
        <begin position="51"/>
        <end position="70"/>
    </location>
</feature>
<feature type="region of interest" description="Disordered" evidence="6">
    <location>
        <begin position="299"/>
        <end position="403"/>
    </location>
</feature>
<feature type="compositionally biased region" description="Polar residues" evidence="6">
    <location>
        <begin position="1"/>
        <end position="38"/>
    </location>
</feature>
<organism evidence="8 9">
    <name type="scientific">Cercophora samala</name>
    <dbReference type="NCBI Taxonomy" id="330535"/>
    <lineage>
        <taxon>Eukaryota</taxon>
        <taxon>Fungi</taxon>
        <taxon>Dikarya</taxon>
        <taxon>Ascomycota</taxon>
        <taxon>Pezizomycotina</taxon>
        <taxon>Sordariomycetes</taxon>
        <taxon>Sordariomycetidae</taxon>
        <taxon>Sordariales</taxon>
        <taxon>Lasiosphaeriaceae</taxon>
        <taxon>Cercophora</taxon>
    </lineage>
</organism>
<keyword evidence="3" id="KW-1133">Transmembrane helix</keyword>
<evidence type="ECO:0000259" key="7">
    <source>
        <dbReference type="PROSITE" id="PS51469"/>
    </source>
</evidence>
<evidence type="ECO:0000256" key="5">
    <source>
        <dbReference type="SAM" id="Coils"/>
    </source>
</evidence>
<feature type="region of interest" description="Disordered" evidence="6">
    <location>
        <begin position="431"/>
        <end position="519"/>
    </location>
</feature>
<feature type="region of interest" description="Disordered" evidence="6">
    <location>
        <begin position="139"/>
        <end position="256"/>
    </location>
</feature>
<proteinExistence type="predicted"/>
<dbReference type="AlphaFoldDB" id="A0AA40CXG3"/>
<keyword evidence="4" id="KW-0472">Membrane</keyword>
<evidence type="ECO:0000256" key="4">
    <source>
        <dbReference type="ARBA" id="ARBA00023136"/>
    </source>
</evidence>
<feature type="domain" description="SUN" evidence="7">
    <location>
        <begin position="823"/>
        <end position="1027"/>
    </location>
</feature>
<gene>
    <name evidence="8" type="ORF">QBC41DRAFT_288019</name>
</gene>
<feature type="compositionally biased region" description="Low complexity" evidence="6">
    <location>
        <begin position="299"/>
        <end position="308"/>
    </location>
</feature>
<accession>A0AA40CXG3</accession>
<feature type="coiled-coil region" evidence="5">
    <location>
        <begin position="735"/>
        <end position="766"/>
    </location>
</feature>
<feature type="compositionally biased region" description="Low complexity" evidence="6">
    <location>
        <begin position="218"/>
        <end position="237"/>
    </location>
</feature>
<evidence type="ECO:0000256" key="2">
    <source>
        <dbReference type="ARBA" id="ARBA00022692"/>
    </source>
</evidence>
<reference evidence="8" key="1">
    <citation type="submission" date="2023-06" db="EMBL/GenBank/DDBJ databases">
        <title>Genome-scale phylogeny and comparative genomics of the fungal order Sordariales.</title>
        <authorList>
            <consortium name="Lawrence Berkeley National Laboratory"/>
            <person name="Hensen N."/>
            <person name="Bonometti L."/>
            <person name="Westerberg I."/>
            <person name="Brannstrom I.O."/>
            <person name="Guillou S."/>
            <person name="Cros-Aarteil S."/>
            <person name="Calhoun S."/>
            <person name="Haridas S."/>
            <person name="Kuo A."/>
            <person name="Mondo S."/>
            <person name="Pangilinan J."/>
            <person name="Riley R."/>
            <person name="Labutti K."/>
            <person name="Andreopoulos B."/>
            <person name="Lipzen A."/>
            <person name="Chen C."/>
            <person name="Yanf M."/>
            <person name="Daum C."/>
            <person name="Ng V."/>
            <person name="Clum A."/>
            <person name="Steindorff A."/>
            <person name="Ohm R."/>
            <person name="Martin F."/>
            <person name="Silar P."/>
            <person name="Natvig D."/>
            <person name="Lalanne C."/>
            <person name="Gautier V."/>
            <person name="Ament-Velasquez S.L."/>
            <person name="Kruys A."/>
            <person name="Hutchinson M.I."/>
            <person name="Powell A.J."/>
            <person name="Barry K."/>
            <person name="Miller A.N."/>
            <person name="Grigoriev I.V."/>
            <person name="Debuchy R."/>
            <person name="Gladieux P."/>
            <person name="Thoren M.H."/>
            <person name="Johannesson H."/>
        </authorList>
    </citation>
    <scope>NUCLEOTIDE SEQUENCE</scope>
    <source>
        <strain evidence="8">CBS 307.81</strain>
    </source>
</reference>
<dbReference type="Proteomes" id="UP001174997">
    <property type="component" value="Unassembled WGS sequence"/>
</dbReference>